<dbReference type="GO" id="GO:0005576">
    <property type="term" value="C:extracellular region"/>
    <property type="evidence" value="ECO:0007669"/>
    <property type="project" value="UniProtKB-SubCell"/>
</dbReference>
<evidence type="ECO:0000256" key="3">
    <source>
        <dbReference type="ARBA" id="ARBA00022525"/>
    </source>
</evidence>
<dbReference type="Pfam" id="PF07249">
    <property type="entry name" value="Cerato-platanin"/>
    <property type="match status" value="1"/>
</dbReference>
<dbReference type="Proteomes" id="UP000308730">
    <property type="component" value="Unassembled WGS sequence"/>
</dbReference>
<evidence type="ECO:0000256" key="1">
    <source>
        <dbReference type="ARBA" id="ARBA00004613"/>
    </source>
</evidence>
<feature type="chain" id="PRO_5020579719" evidence="4">
    <location>
        <begin position="24"/>
        <end position="50"/>
    </location>
</feature>
<evidence type="ECO:0000256" key="2">
    <source>
        <dbReference type="ARBA" id="ARBA00010421"/>
    </source>
</evidence>
<keyword evidence="6" id="KW-1185">Reference proteome</keyword>
<evidence type="ECO:0000313" key="5">
    <source>
        <dbReference type="EMBL" id="THH27926.1"/>
    </source>
</evidence>
<feature type="signal peptide" evidence="4">
    <location>
        <begin position="1"/>
        <end position="23"/>
    </location>
</feature>
<keyword evidence="4" id="KW-0732">Signal</keyword>
<comment type="similarity">
    <text evidence="2">Belongs to the cerato-platanin family.</text>
</comment>
<evidence type="ECO:0000313" key="6">
    <source>
        <dbReference type="Proteomes" id="UP000308730"/>
    </source>
</evidence>
<dbReference type="InterPro" id="IPR036908">
    <property type="entry name" value="RlpA-like_sf"/>
</dbReference>
<dbReference type="AlphaFoldDB" id="A0A4S4MPE7"/>
<dbReference type="InterPro" id="IPR010829">
    <property type="entry name" value="Cerato-platanin"/>
</dbReference>
<keyword evidence="3" id="KW-0964">Secreted</keyword>
<protein>
    <submittedName>
        <fullName evidence="5">Uncharacterized protein</fullName>
    </submittedName>
</protein>
<reference evidence="5 6" key="1">
    <citation type="submission" date="2019-02" db="EMBL/GenBank/DDBJ databases">
        <title>Genome sequencing of the rare red list fungi Antrodiella citrinella (Flaviporus citrinellus).</title>
        <authorList>
            <person name="Buettner E."/>
            <person name="Kellner H."/>
        </authorList>
    </citation>
    <scope>NUCLEOTIDE SEQUENCE [LARGE SCALE GENOMIC DNA]</scope>
    <source>
        <strain evidence="5 6">DSM 108506</strain>
    </source>
</reference>
<comment type="caution">
    <text evidence="5">The sequence shown here is derived from an EMBL/GenBank/DDBJ whole genome shotgun (WGS) entry which is preliminary data.</text>
</comment>
<proteinExistence type="inferred from homology"/>
<dbReference type="Gene3D" id="2.40.40.10">
    <property type="entry name" value="RlpA-like domain"/>
    <property type="match status" value="1"/>
</dbReference>
<gene>
    <name evidence="5" type="ORF">EUX98_g6270</name>
</gene>
<dbReference type="EMBL" id="SGPM01000215">
    <property type="protein sequence ID" value="THH27926.1"/>
    <property type="molecule type" value="Genomic_DNA"/>
</dbReference>
<comment type="subcellular location">
    <subcellularLocation>
        <location evidence="1">Secreted</location>
    </subcellularLocation>
</comment>
<name>A0A4S4MPE7_9APHY</name>
<accession>A0A4S4MPE7</accession>
<sequence length="50" mass="5409">MRFLTTAITTLLILPALFVRVTYDSTYDNATNSLDIVACSNGVNGIETKA</sequence>
<evidence type="ECO:0000256" key="4">
    <source>
        <dbReference type="SAM" id="SignalP"/>
    </source>
</evidence>
<organism evidence="5 6">
    <name type="scientific">Antrodiella citrinella</name>
    <dbReference type="NCBI Taxonomy" id="2447956"/>
    <lineage>
        <taxon>Eukaryota</taxon>
        <taxon>Fungi</taxon>
        <taxon>Dikarya</taxon>
        <taxon>Basidiomycota</taxon>
        <taxon>Agaricomycotina</taxon>
        <taxon>Agaricomycetes</taxon>
        <taxon>Polyporales</taxon>
        <taxon>Steccherinaceae</taxon>
        <taxon>Antrodiella</taxon>
    </lineage>
</organism>